<organism evidence="7 8">
    <name type="scientific">Trichomonascus ciferrii</name>
    <dbReference type="NCBI Taxonomy" id="44093"/>
    <lineage>
        <taxon>Eukaryota</taxon>
        <taxon>Fungi</taxon>
        <taxon>Dikarya</taxon>
        <taxon>Ascomycota</taxon>
        <taxon>Saccharomycotina</taxon>
        <taxon>Dipodascomycetes</taxon>
        <taxon>Dipodascales</taxon>
        <taxon>Trichomonascaceae</taxon>
        <taxon>Trichomonascus</taxon>
        <taxon>Trichomonascus ciferrii complex</taxon>
    </lineage>
</organism>
<dbReference type="Gene3D" id="3.40.830.10">
    <property type="entry name" value="LigB-like"/>
    <property type="match status" value="1"/>
</dbReference>
<dbReference type="OrthoDB" id="7396853at2759"/>
<evidence type="ECO:0000256" key="3">
    <source>
        <dbReference type="ARBA" id="ARBA00022723"/>
    </source>
</evidence>
<keyword evidence="3" id="KW-0479">Metal-binding</keyword>
<evidence type="ECO:0000259" key="6">
    <source>
        <dbReference type="Pfam" id="PF02900"/>
    </source>
</evidence>
<dbReference type="VEuPathDB" id="FungiDB:TRICI_003182"/>
<protein>
    <recommendedName>
        <fullName evidence="6">Extradiol ring-cleavage dioxygenase class III enzyme subunit B domain-containing protein</fullName>
    </recommendedName>
</protein>
<dbReference type="AlphaFoldDB" id="A0A642V4S7"/>
<dbReference type="InterPro" id="IPR004183">
    <property type="entry name" value="Xdiol_dOase_suB"/>
</dbReference>
<dbReference type="Proteomes" id="UP000761534">
    <property type="component" value="Unassembled WGS sequence"/>
</dbReference>
<proteinExistence type="inferred from homology"/>
<comment type="similarity">
    <text evidence="2">Belongs to the DODA-type extradiol aromatic ring-opening dioxygenase family.</text>
</comment>
<evidence type="ECO:0000256" key="5">
    <source>
        <dbReference type="ARBA" id="ARBA00023002"/>
    </source>
</evidence>
<dbReference type="SUPFAM" id="SSF53213">
    <property type="entry name" value="LigB-like"/>
    <property type="match status" value="1"/>
</dbReference>
<dbReference type="PANTHER" id="PTHR30096:SF0">
    <property type="entry name" value="4,5-DOPA DIOXYGENASE EXTRADIOL-LIKE PROTEIN"/>
    <property type="match status" value="1"/>
</dbReference>
<dbReference type="Pfam" id="PF02900">
    <property type="entry name" value="LigB"/>
    <property type="match status" value="1"/>
</dbReference>
<evidence type="ECO:0000313" key="8">
    <source>
        <dbReference type="Proteomes" id="UP000761534"/>
    </source>
</evidence>
<sequence>MYNETFHTAGSPSLAQEVVARLRAGGFDAETTVRGIDHGVWVPFKVAFPHDDKSYWDLDCPLLQVSLPGSDDFDESYALGKALAPLRDQGGLIIVSGMSVHNLRDHMMGGFTGYTKPFNTKLTEALQADDRLAGLQELQNRDNVQLLRHAHPTLEHFLPVVVGAGSAQSDPVKELYSSASGALGWNIYRFGETPKSTL</sequence>
<dbReference type="EMBL" id="SWFS01000223">
    <property type="protein sequence ID" value="KAA8913578.1"/>
    <property type="molecule type" value="Genomic_DNA"/>
</dbReference>
<evidence type="ECO:0000256" key="1">
    <source>
        <dbReference type="ARBA" id="ARBA00001947"/>
    </source>
</evidence>
<dbReference type="PANTHER" id="PTHR30096">
    <property type="entry name" value="4,5-DOPA DIOXYGENASE EXTRADIOL-LIKE PROTEIN"/>
    <property type="match status" value="1"/>
</dbReference>
<name>A0A642V4S7_9ASCO</name>
<accession>A0A642V4S7</accession>
<keyword evidence="8" id="KW-1185">Reference proteome</keyword>
<reference evidence="7" key="1">
    <citation type="journal article" date="2019" name="G3 (Bethesda)">
        <title>Genome Assemblies of Two Rare Opportunistic Yeast Pathogens: Diutina rugosa (syn. Candida rugosa) and Trichomonascus ciferrii (syn. Candida ciferrii).</title>
        <authorList>
            <person name="Mixao V."/>
            <person name="Saus E."/>
            <person name="Hansen A.P."/>
            <person name="Lass-Florl C."/>
            <person name="Gabaldon T."/>
        </authorList>
    </citation>
    <scope>NUCLEOTIDE SEQUENCE</scope>
    <source>
        <strain evidence="7">CBS 4856</strain>
    </source>
</reference>
<dbReference type="GO" id="GO:0016702">
    <property type="term" value="F:oxidoreductase activity, acting on single donors with incorporation of molecular oxygen, incorporation of two atoms of oxygen"/>
    <property type="evidence" value="ECO:0007669"/>
    <property type="project" value="UniProtKB-ARBA"/>
</dbReference>
<feature type="domain" description="Extradiol ring-cleavage dioxygenase class III enzyme subunit B" evidence="6">
    <location>
        <begin position="1"/>
        <end position="184"/>
    </location>
</feature>
<comment type="caution">
    <text evidence="7">The sequence shown here is derived from an EMBL/GenBank/DDBJ whole genome shotgun (WGS) entry which is preliminary data.</text>
</comment>
<dbReference type="GO" id="GO:0008270">
    <property type="term" value="F:zinc ion binding"/>
    <property type="evidence" value="ECO:0007669"/>
    <property type="project" value="InterPro"/>
</dbReference>
<keyword evidence="4" id="KW-0862">Zinc</keyword>
<dbReference type="InterPro" id="IPR014436">
    <property type="entry name" value="Extradiol_dOase_DODA"/>
</dbReference>
<comment type="cofactor">
    <cofactor evidence="1">
        <name>Zn(2+)</name>
        <dbReference type="ChEBI" id="CHEBI:29105"/>
    </cofactor>
</comment>
<evidence type="ECO:0000256" key="2">
    <source>
        <dbReference type="ARBA" id="ARBA00007581"/>
    </source>
</evidence>
<keyword evidence="5" id="KW-0560">Oxidoreductase</keyword>
<dbReference type="CDD" id="cd07363">
    <property type="entry name" value="45_DOPA_Dioxygenase"/>
    <property type="match status" value="1"/>
</dbReference>
<evidence type="ECO:0000256" key="4">
    <source>
        <dbReference type="ARBA" id="ARBA00022833"/>
    </source>
</evidence>
<dbReference type="GO" id="GO:0008198">
    <property type="term" value="F:ferrous iron binding"/>
    <property type="evidence" value="ECO:0007669"/>
    <property type="project" value="InterPro"/>
</dbReference>
<gene>
    <name evidence="7" type="ORF">TRICI_003182</name>
</gene>
<evidence type="ECO:0000313" key="7">
    <source>
        <dbReference type="EMBL" id="KAA8913578.1"/>
    </source>
</evidence>